<evidence type="ECO:0000256" key="4">
    <source>
        <dbReference type="ARBA" id="ARBA00023136"/>
    </source>
</evidence>
<keyword evidence="3 7" id="KW-1133">Transmembrane helix</keyword>
<dbReference type="GO" id="GO:0016020">
    <property type="term" value="C:membrane"/>
    <property type="evidence" value="ECO:0007669"/>
    <property type="project" value="UniProtKB-SubCell"/>
</dbReference>
<keyword evidence="11" id="KW-1185">Reference proteome</keyword>
<feature type="compositionally biased region" description="Polar residues" evidence="8">
    <location>
        <begin position="300"/>
        <end position="316"/>
    </location>
</feature>
<keyword evidence="7" id="KW-0012">Acyltransferase</keyword>
<feature type="compositionally biased region" description="Polar residues" evidence="8">
    <location>
        <begin position="350"/>
        <end position="361"/>
    </location>
</feature>
<evidence type="ECO:0000256" key="6">
    <source>
        <dbReference type="ARBA" id="ARBA00047790"/>
    </source>
</evidence>
<feature type="transmembrane region" description="Helical" evidence="7">
    <location>
        <begin position="143"/>
        <end position="168"/>
    </location>
</feature>
<dbReference type="AlphaFoldDB" id="A0AAN9TIK8"/>
<gene>
    <name evidence="10" type="ORF">V9T40_002532</name>
</gene>
<feature type="transmembrane region" description="Helical" evidence="7">
    <location>
        <begin position="198"/>
        <end position="221"/>
    </location>
</feature>
<dbReference type="Proteomes" id="UP001367676">
    <property type="component" value="Unassembled WGS sequence"/>
</dbReference>
<feature type="transmembrane region" description="Helical" evidence="7">
    <location>
        <begin position="12"/>
        <end position="30"/>
    </location>
</feature>
<feature type="domain" description="Palmitoyltransferase DHHC" evidence="9">
    <location>
        <begin position="97"/>
        <end position="233"/>
    </location>
</feature>
<comment type="caution">
    <text evidence="10">The sequence shown here is derived from an EMBL/GenBank/DDBJ whole genome shotgun (WGS) entry which is preliminary data.</text>
</comment>
<comment type="catalytic activity">
    <reaction evidence="6">
        <text>L-cysteinyl-[protein] + hexadecanoyl-CoA = S-hexadecanoyl-L-cysteinyl-[protein] + CoA</text>
        <dbReference type="Rhea" id="RHEA:36683"/>
        <dbReference type="Rhea" id="RHEA-COMP:10131"/>
        <dbReference type="Rhea" id="RHEA-COMP:11032"/>
        <dbReference type="ChEBI" id="CHEBI:29950"/>
        <dbReference type="ChEBI" id="CHEBI:57287"/>
        <dbReference type="ChEBI" id="CHEBI:57379"/>
        <dbReference type="ChEBI" id="CHEBI:74151"/>
        <dbReference type="EC" id="2.3.1.225"/>
    </reaction>
    <physiologicalReaction direction="left-to-right" evidence="6">
        <dbReference type="Rhea" id="RHEA:36684"/>
    </physiologicalReaction>
</comment>
<comment type="similarity">
    <text evidence="5">Belongs to the DHHC palmitoyltransferase family. ERF2/ZDHHC9 subfamily.</text>
</comment>
<feature type="compositionally biased region" description="Polar residues" evidence="8">
    <location>
        <begin position="447"/>
        <end position="457"/>
    </location>
</feature>
<dbReference type="GO" id="GO:0019706">
    <property type="term" value="F:protein-cysteine S-palmitoyltransferase activity"/>
    <property type="evidence" value="ECO:0007669"/>
    <property type="project" value="UniProtKB-EC"/>
</dbReference>
<accession>A0AAN9TIK8</accession>
<feature type="transmembrane region" description="Helical" evidence="7">
    <location>
        <begin position="42"/>
        <end position="62"/>
    </location>
</feature>
<evidence type="ECO:0000256" key="3">
    <source>
        <dbReference type="ARBA" id="ARBA00022989"/>
    </source>
</evidence>
<keyword evidence="7" id="KW-0808">Transferase</keyword>
<evidence type="ECO:0000256" key="5">
    <source>
        <dbReference type="ARBA" id="ARBA00023463"/>
    </source>
</evidence>
<comment type="domain">
    <text evidence="7">The DHHC domain is required for palmitoyltransferase activity.</text>
</comment>
<evidence type="ECO:0000256" key="2">
    <source>
        <dbReference type="ARBA" id="ARBA00022692"/>
    </source>
</evidence>
<dbReference type="PROSITE" id="PS50216">
    <property type="entry name" value="DHHC"/>
    <property type="match status" value="1"/>
</dbReference>
<keyword evidence="2 7" id="KW-0812">Transmembrane</keyword>
<name>A0AAN9TIK8_9HEMI</name>
<feature type="compositionally biased region" description="Low complexity" evidence="8">
    <location>
        <begin position="667"/>
        <end position="677"/>
    </location>
</feature>
<evidence type="ECO:0000256" key="1">
    <source>
        <dbReference type="ARBA" id="ARBA00004141"/>
    </source>
</evidence>
<keyword evidence="4 7" id="KW-0472">Membrane</keyword>
<organism evidence="10 11">
    <name type="scientific">Parthenolecanium corni</name>
    <dbReference type="NCBI Taxonomy" id="536013"/>
    <lineage>
        <taxon>Eukaryota</taxon>
        <taxon>Metazoa</taxon>
        <taxon>Ecdysozoa</taxon>
        <taxon>Arthropoda</taxon>
        <taxon>Hexapoda</taxon>
        <taxon>Insecta</taxon>
        <taxon>Pterygota</taxon>
        <taxon>Neoptera</taxon>
        <taxon>Paraneoptera</taxon>
        <taxon>Hemiptera</taxon>
        <taxon>Sternorrhyncha</taxon>
        <taxon>Coccoidea</taxon>
        <taxon>Coccidae</taxon>
        <taxon>Parthenolecanium</taxon>
    </lineage>
</organism>
<protein>
    <recommendedName>
        <fullName evidence="7">Palmitoyltransferase</fullName>
        <ecNumber evidence="7">2.3.1.225</ecNumber>
    </recommendedName>
</protein>
<feature type="region of interest" description="Disordered" evidence="8">
    <location>
        <begin position="605"/>
        <end position="681"/>
    </location>
</feature>
<evidence type="ECO:0000256" key="7">
    <source>
        <dbReference type="RuleBase" id="RU079119"/>
    </source>
</evidence>
<dbReference type="EC" id="2.3.1.225" evidence="7"/>
<sequence length="692" mass="76742">MPKCNIRTRYLPATFAWVLLISATAAFYYYPCRYFIPKYIWIPLVQGVITFFVLVNFTLATFMDPGVIPKASPDEDRDDDFRSPLYKTIEINGITVRMKWCVTCKFYRPPRCSHCSVCNHCIETFDHHCPWVNNCIGRRNYRYFFFFLLSLSIHMATIFAVCLCYVLLHKDELTQIPTIVSHYLTPDSLLSSTRCLRIIILGIIGVLFVPIFGLTGFHIVLVSRGRTTNEQVTGKFKGGYNPFSHGCCKNCWYGLCGPQYPSLLNQKTLQYDKKSKSKKIVSKSNVCTISNERHQVKTYMDNSNGIRNPGSNSYNKMSPGRDGSDTDMEPTASQSQDCEPTPPLQRHGSKNNFYLPSSTNHGHSDGLSGGDAVNLMDSHSMSRNYVTRPSPHCRPRVMEPLRGNVSRSHTPDIDRERISGAVAPSPTMQQRIKAIGVPTPLALSSPLRRSNPGTPTQPRRPDFIGVVGGSNSAAAAAYYDYQSHVVNGRAMNSAVSAATQGSPQRRFLSEGELLRDSSATNADIPPPYPRSTNNTVDNIRELAGSPQRGAYTWKDNSPNSFYQQRSSMAAAAAASAAATYDHYRSNPTSPTQRTYYPALRGGVPVYPPQSPQVKRKNSGNMMQGNASSASTSSISDGRRRPVSFVRALEMSDTMEMTGSSQRGSCDPATSATTPTPTGERTSLYDMNYEISV</sequence>
<feature type="region of interest" description="Disordered" evidence="8">
    <location>
        <begin position="438"/>
        <end position="463"/>
    </location>
</feature>
<evidence type="ECO:0000256" key="8">
    <source>
        <dbReference type="SAM" id="MobiDB-lite"/>
    </source>
</evidence>
<reference evidence="10 11" key="1">
    <citation type="submission" date="2024-03" db="EMBL/GenBank/DDBJ databases">
        <title>Adaptation during the transition from Ophiocordyceps entomopathogen to insect associate is accompanied by gene loss and intensified selection.</title>
        <authorList>
            <person name="Ward C.M."/>
            <person name="Onetto C.A."/>
            <person name="Borneman A.R."/>
        </authorList>
    </citation>
    <scope>NUCLEOTIDE SEQUENCE [LARGE SCALE GENOMIC DNA]</scope>
    <source>
        <strain evidence="10">AWRI1</strain>
        <tissue evidence="10">Single Adult Female</tissue>
    </source>
</reference>
<evidence type="ECO:0000259" key="9">
    <source>
        <dbReference type="Pfam" id="PF01529"/>
    </source>
</evidence>
<feature type="compositionally biased region" description="Polar residues" evidence="8">
    <location>
        <begin position="377"/>
        <end position="387"/>
    </location>
</feature>
<comment type="subcellular location">
    <subcellularLocation>
        <location evidence="1">Membrane</location>
        <topology evidence="1">Multi-pass membrane protein</topology>
    </subcellularLocation>
</comment>
<dbReference type="EMBL" id="JBBCAQ010000022">
    <property type="protein sequence ID" value="KAK7590919.1"/>
    <property type="molecule type" value="Genomic_DNA"/>
</dbReference>
<dbReference type="PANTHER" id="PTHR12349:SF2">
    <property type="entry name" value="PALMITOYLTRANSFERASE ZDHHC8"/>
    <property type="match status" value="1"/>
</dbReference>
<evidence type="ECO:0000313" key="11">
    <source>
        <dbReference type="Proteomes" id="UP001367676"/>
    </source>
</evidence>
<dbReference type="InterPro" id="IPR001594">
    <property type="entry name" value="Palmitoyltrfase_DHHC"/>
</dbReference>
<feature type="region of interest" description="Disordered" evidence="8">
    <location>
        <begin position="298"/>
        <end position="411"/>
    </location>
</feature>
<proteinExistence type="inferred from homology"/>
<feature type="compositionally biased region" description="Polar residues" evidence="8">
    <location>
        <begin position="654"/>
        <end position="663"/>
    </location>
</feature>
<dbReference type="PANTHER" id="PTHR12349">
    <property type="entry name" value="ANKYRIN REPEAT AND LEM DOMAIN-CONTAINING PROTEIN 2"/>
    <property type="match status" value="1"/>
</dbReference>
<dbReference type="Pfam" id="PF01529">
    <property type="entry name" value="DHHC"/>
    <property type="match status" value="1"/>
</dbReference>
<feature type="compositionally biased region" description="Low complexity" evidence="8">
    <location>
        <begin position="626"/>
        <end position="635"/>
    </location>
</feature>
<evidence type="ECO:0000313" key="10">
    <source>
        <dbReference type="EMBL" id="KAK7590919.1"/>
    </source>
</evidence>